<accession>A0ACC0NNW1</accession>
<dbReference type="EMBL" id="CM046392">
    <property type="protein sequence ID" value="KAI8554890.1"/>
    <property type="molecule type" value="Genomic_DNA"/>
</dbReference>
<comment type="caution">
    <text evidence="1">The sequence shown here is derived from an EMBL/GenBank/DDBJ whole genome shotgun (WGS) entry which is preliminary data.</text>
</comment>
<gene>
    <name evidence="1" type="ORF">RHMOL_Rhmol05G0132000</name>
</gene>
<name>A0ACC0NNW1_RHOML</name>
<organism evidence="1 2">
    <name type="scientific">Rhododendron molle</name>
    <name type="common">Chinese azalea</name>
    <name type="synonym">Azalea mollis</name>
    <dbReference type="NCBI Taxonomy" id="49168"/>
    <lineage>
        <taxon>Eukaryota</taxon>
        <taxon>Viridiplantae</taxon>
        <taxon>Streptophyta</taxon>
        <taxon>Embryophyta</taxon>
        <taxon>Tracheophyta</taxon>
        <taxon>Spermatophyta</taxon>
        <taxon>Magnoliopsida</taxon>
        <taxon>eudicotyledons</taxon>
        <taxon>Gunneridae</taxon>
        <taxon>Pentapetalae</taxon>
        <taxon>asterids</taxon>
        <taxon>Ericales</taxon>
        <taxon>Ericaceae</taxon>
        <taxon>Ericoideae</taxon>
        <taxon>Rhodoreae</taxon>
        <taxon>Rhododendron</taxon>
    </lineage>
</organism>
<reference evidence="1" key="1">
    <citation type="submission" date="2022-02" db="EMBL/GenBank/DDBJ databases">
        <title>Plant Genome Project.</title>
        <authorList>
            <person name="Zhang R.-G."/>
        </authorList>
    </citation>
    <scope>NUCLEOTIDE SEQUENCE</scope>
    <source>
        <strain evidence="1">AT1</strain>
    </source>
</reference>
<evidence type="ECO:0000313" key="2">
    <source>
        <dbReference type="Proteomes" id="UP001062846"/>
    </source>
</evidence>
<sequence>MSEMFVFSDRPQRKAPQITISHRYRAELFCTVLDLHLHELNNCFTEANTELLLCMSCLNPRNSFSTFERKKFIRLAELYPCDFSKVDLMALDIQLQNSIVDVLYFAIFGSHFRCYA</sequence>
<proteinExistence type="predicted"/>
<dbReference type="Proteomes" id="UP001062846">
    <property type="component" value="Chromosome 5"/>
</dbReference>
<keyword evidence="2" id="KW-1185">Reference proteome</keyword>
<evidence type="ECO:0000313" key="1">
    <source>
        <dbReference type="EMBL" id="KAI8554890.1"/>
    </source>
</evidence>
<protein>
    <submittedName>
        <fullName evidence="1">Uncharacterized protein</fullName>
    </submittedName>
</protein>